<evidence type="ECO:0000259" key="4">
    <source>
        <dbReference type="Pfam" id="PF07859"/>
    </source>
</evidence>
<dbReference type="SUPFAM" id="SSF53474">
    <property type="entry name" value="alpha/beta-Hydrolases"/>
    <property type="match status" value="1"/>
</dbReference>
<organism evidence="5 6">
    <name type="scientific">Gordonia pseudamarae</name>
    <dbReference type="NCBI Taxonomy" id="2831662"/>
    <lineage>
        <taxon>Bacteria</taxon>
        <taxon>Bacillati</taxon>
        <taxon>Actinomycetota</taxon>
        <taxon>Actinomycetes</taxon>
        <taxon>Mycobacteriales</taxon>
        <taxon>Gordoniaceae</taxon>
        <taxon>Gordonia</taxon>
    </lineage>
</organism>
<dbReference type="InterPro" id="IPR050300">
    <property type="entry name" value="GDXG_lipolytic_enzyme"/>
</dbReference>
<dbReference type="GO" id="GO:0016787">
    <property type="term" value="F:hydrolase activity"/>
    <property type="evidence" value="ECO:0007669"/>
    <property type="project" value="UniProtKB-KW"/>
</dbReference>
<name>A0ABX6IMC9_9ACTN</name>
<proteinExistence type="inferred from homology"/>
<dbReference type="InterPro" id="IPR029058">
    <property type="entry name" value="AB_hydrolase_fold"/>
</dbReference>
<accession>A0ABX6IMC9</accession>
<dbReference type="RefSeq" id="WP_213245215.1">
    <property type="nucleotide sequence ID" value="NZ_CP045806.1"/>
</dbReference>
<sequence length="351" mass="37062">MSRATTPPLSPVARVRRALIKPIGKVPPVLVASLSRWGHVNADGDRLDPPMAVIAWAAANVPGMALVSGTVSQARHRLDESSAMIAETFPPLAVVEDFRIDDTVSATRYRADEQSTGIILYFHGGGFVLGSRASHDAVARRLAIGTGADVVSVDYRLAPEHPFPAATDDALAAWHHVVGAAPGWGVSPDKIVVAGDSAGANLATVLAADVRGEDVRPALQLLIYPVVNASESADTASRREFAKGFYLTAERVNWFTDTYAPVPADRSDPRVSPILADDLSGLAPAYVLVAGFDPLRDEGIAYAERLREAGVPTTLDRAGSLIHGFVNMTALSADARGVFDRMSAAVRAALS</sequence>
<dbReference type="PANTHER" id="PTHR48081">
    <property type="entry name" value="AB HYDROLASE SUPERFAMILY PROTEIN C4A8.06C"/>
    <property type="match status" value="1"/>
</dbReference>
<dbReference type="Proteomes" id="UP001059836">
    <property type="component" value="Chromosome"/>
</dbReference>
<evidence type="ECO:0000313" key="5">
    <source>
        <dbReference type="EMBL" id="QHN36945.1"/>
    </source>
</evidence>
<evidence type="ECO:0000256" key="1">
    <source>
        <dbReference type="ARBA" id="ARBA00010515"/>
    </source>
</evidence>
<dbReference type="Pfam" id="PF07859">
    <property type="entry name" value="Abhydrolase_3"/>
    <property type="match status" value="1"/>
</dbReference>
<dbReference type="InterPro" id="IPR033140">
    <property type="entry name" value="Lipase_GDXG_put_SER_AS"/>
</dbReference>
<dbReference type="Gene3D" id="3.40.50.1820">
    <property type="entry name" value="alpha/beta hydrolase"/>
    <property type="match status" value="1"/>
</dbReference>
<keyword evidence="6" id="KW-1185">Reference proteome</keyword>
<evidence type="ECO:0000256" key="3">
    <source>
        <dbReference type="PROSITE-ProRule" id="PRU10038"/>
    </source>
</evidence>
<dbReference type="InterPro" id="IPR002168">
    <property type="entry name" value="Lipase_GDXG_HIS_AS"/>
</dbReference>
<reference evidence="5" key="1">
    <citation type="journal article" date="2021" name="Nat. Microbiol.">
        <title>Cocultivation of an ultrasmall environmental parasitic bacterium with lytic ability against bacteria associated with wastewater foams.</title>
        <authorList>
            <person name="Batinovic S."/>
            <person name="Rose J.J.A."/>
            <person name="Ratcliffe J."/>
            <person name="Seviour R.J."/>
            <person name="Petrovski S."/>
        </authorList>
    </citation>
    <scope>NUCLEOTIDE SEQUENCE</scope>
    <source>
        <strain evidence="5">CON9</strain>
    </source>
</reference>
<keyword evidence="2 5" id="KW-0378">Hydrolase</keyword>
<evidence type="ECO:0000313" key="6">
    <source>
        <dbReference type="Proteomes" id="UP001059836"/>
    </source>
</evidence>
<dbReference type="EMBL" id="CP045809">
    <property type="protein sequence ID" value="QHN36945.1"/>
    <property type="molecule type" value="Genomic_DNA"/>
</dbReference>
<protein>
    <submittedName>
        <fullName evidence="5">Alpha/beta hydrolase fold domain-containing protein</fullName>
    </submittedName>
</protein>
<feature type="domain" description="Alpha/beta hydrolase fold-3" evidence="4">
    <location>
        <begin position="119"/>
        <end position="326"/>
    </location>
</feature>
<feature type="active site" evidence="3">
    <location>
        <position position="197"/>
    </location>
</feature>
<evidence type="ECO:0000256" key="2">
    <source>
        <dbReference type="ARBA" id="ARBA00022801"/>
    </source>
</evidence>
<dbReference type="InterPro" id="IPR013094">
    <property type="entry name" value="AB_hydrolase_3"/>
</dbReference>
<dbReference type="PANTHER" id="PTHR48081:SF8">
    <property type="entry name" value="ALPHA_BETA HYDROLASE FOLD-3 DOMAIN-CONTAINING PROTEIN-RELATED"/>
    <property type="match status" value="1"/>
</dbReference>
<dbReference type="PROSITE" id="PS01174">
    <property type="entry name" value="LIPASE_GDXG_SER"/>
    <property type="match status" value="1"/>
</dbReference>
<comment type="similarity">
    <text evidence="1">Belongs to the 'GDXG' lipolytic enzyme family.</text>
</comment>
<dbReference type="PROSITE" id="PS01173">
    <property type="entry name" value="LIPASE_GDXG_HIS"/>
    <property type="match status" value="1"/>
</dbReference>
<gene>
    <name evidence="5" type="ORF">GII31_20630</name>
</gene>